<feature type="signal peptide" evidence="1">
    <location>
        <begin position="1"/>
        <end position="24"/>
    </location>
</feature>
<gene>
    <name evidence="2" type="ORF">GCM10010358_81580</name>
</gene>
<keyword evidence="3" id="KW-1185">Reference proteome</keyword>
<protein>
    <recommendedName>
        <fullName evidence="4">Secreted protein</fullName>
    </recommendedName>
</protein>
<evidence type="ECO:0008006" key="4">
    <source>
        <dbReference type="Google" id="ProtNLM"/>
    </source>
</evidence>
<evidence type="ECO:0000313" key="2">
    <source>
        <dbReference type="EMBL" id="GGY17924.1"/>
    </source>
</evidence>
<sequence>MRKLSRTAATLTAALALGTGGMLAAPAATAAPAAPAAPAAECGVRPHDGRLWCGNGAPVILRYGTLLDSPVSGQLQTSFSYFLCWSTGQQHGGGNSTWYYTDADWGDPGYVPAQYVYTPSWFDANPSAYGLRHC</sequence>
<evidence type="ECO:0000256" key="1">
    <source>
        <dbReference type="SAM" id="SignalP"/>
    </source>
</evidence>
<reference evidence="2" key="1">
    <citation type="journal article" date="2014" name="Int. J. Syst. Evol. Microbiol.">
        <title>Complete genome sequence of Corynebacterium casei LMG S-19264T (=DSM 44701T), isolated from a smear-ripened cheese.</title>
        <authorList>
            <consortium name="US DOE Joint Genome Institute (JGI-PGF)"/>
            <person name="Walter F."/>
            <person name="Albersmeier A."/>
            <person name="Kalinowski J."/>
            <person name="Ruckert C."/>
        </authorList>
    </citation>
    <scope>NUCLEOTIDE SEQUENCE</scope>
    <source>
        <strain evidence="2">JCM 4790</strain>
    </source>
</reference>
<dbReference type="RefSeq" id="WP_229919950.1">
    <property type="nucleotide sequence ID" value="NZ_BMVU01000122.1"/>
</dbReference>
<proteinExistence type="predicted"/>
<accession>A0A918U9V2</accession>
<name>A0A918U9V2_9ACTN</name>
<evidence type="ECO:0000313" key="3">
    <source>
        <dbReference type="Proteomes" id="UP000619244"/>
    </source>
</evidence>
<reference evidence="2" key="2">
    <citation type="submission" date="2020-09" db="EMBL/GenBank/DDBJ databases">
        <authorList>
            <person name="Sun Q."/>
            <person name="Ohkuma M."/>
        </authorList>
    </citation>
    <scope>NUCLEOTIDE SEQUENCE</scope>
    <source>
        <strain evidence="2">JCM 4790</strain>
    </source>
</reference>
<organism evidence="2 3">
    <name type="scientific">Streptomyces minutiscleroticus</name>
    <dbReference type="NCBI Taxonomy" id="68238"/>
    <lineage>
        <taxon>Bacteria</taxon>
        <taxon>Bacillati</taxon>
        <taxon>Actinomycetota</taxon>
        <taxon>Actinomycetes</taxon>
        <taxon>Kitasatosporales</taxon>
        <taxon>Streptomycetaceae</taxon>
        <taxon>Streptomyces</taxon>
    </lineage>
</organism>
<dbReference type="EMBL" id="BMVU01000122">
    <property type="protein sequence ID" value="GGY17924.1"/>
    <property type="molecule type" value="Genomic_DNA"/>
</dbReference>
<feature type="chain" id="PRO_5036903524" description="Secreted protein" evidence="1">
    <location>
        <begin position="25"/>
        <end position="134"/>
    </location>
</feature>
<comment type="caution">
    <text evidence="2">The sequence shown here is derived from an EMBL/GenBank/DDBJ whole genome shotgun (WGS) entry which is preliminary data.</text>
</comment>
<dbReference type="AlphaFoldDB" id="A0A918U9V2"/>
<keyword evidence="1" id="KW-0732">Signal</keyword>
<dbReference type="Proteomes" id="UP000619244">
    <property type="component" value="Unassembled WGS sequence"/>
</dbReference>